<keyword evidence="3" id="KW-1185">Reference proteome</keyword>
<dbReference type="Pfam" id="PF22564">
    <property type="entry name" value="HAAS"/>
    <property type="match status" value="1"/>
</dbReference>
<organism evidence="2 3">
    <name type="scientific">Fictibacillus aquaticus</name>
    <dbReference type="NCBI Taxonomy" id="2021314"/>
    <lineage>
        <taxon>Bacteria</taxon>
        <taxon>Bacillati</taxon>
        <taxon>Bacillota</taxon>
        <taxon>Bacilli</taxon>
        <taxon>Bacillales</taxon>
        <taxon>Fictibacillaceae</taxon>
        <taxon>Fictibacillus</taxon>
    </lineage>
</organism>
<feature type="transmembrane region" description="Helical" evidence="1">
    <location>
        <begin position="156"/>
        <end position="175"/>
    </location>
</feature>
<dbReference type="AlphaFoldDB" id="A0A235F6R7"/>
<keyword evidence="1" id="KW-0472">Membrane</keyword>
<evidence type="ECO:0000313" key="2">
    <source>
        <dbReference type="EMBL" id="OYD56637.1"/>
    </source>
</evidence>
<feature type="transmembrane region" description="Helical" evidence="1">
    <location>
        <begin position="115"/>
        <end position="136"/>
    </location>
</feature>
<sequence length="215" mass="24989">MIHLNVKASYLQKLEKELKKHPQKRDILQDYDSHLSELVQEKIEEIKTTDEWERIFAERIGHPKEVAMLWQEELSVTPSKTFYLFLLLNAAFFVGGSILTFVHFQSQYAWVRHTWAALTSIPLLIMAIYLGFWALLGYEIGKSFGARGRSLMKKTFAISVIPNFGLMLLVLFRVVPHEWFDPLLTETFITLCVGAFFLMYPVCYAGYKWGKKKSV</sequence>
<keyword evidence="1" id="KW-1133">Transmembrane helix</keyword>
<evidence type="ECO:0000313" key="3">
    <source>
        <dbReference type="Proteomes" id="UP000215059"/>
    </source>
</evidence>
<proteinExistence type="predicted"/>
<gene>
    <name evidence="2" type="ORF">CGZ90_16640</name>
</gene>
<evidence type="ECO:0000256" key="1">
    <source>
        <dbReference type="SAM" id="Phobius"/>
    </source>
</evidence>
<dbReference type="Proteomes" id="UP000215059">
    <property type="component" value="Unassembled WGS sequence"/>
</dbReference>
<evidence type="ECO:0008006" key="4">
    <source>
        <dbReference type="Google" id="ProtNLM"/>
    </source>
</evidence>
<dbReference type="RefSeq" id="WP_094253653.1">
    <property type="nucleotide sequence ID" value="NZ_JBHLXL010000002.1"/>
</dbReference>
<dbReference type="EMBL" id="NOII01000011">
    <property type="protein sequence ID" value="OYD56637.1"/>
    <property type="molecule type" value="Genomic_DNA"/>
</dbReference>
<reference evidence="2 3" key="1">
    <citation type="submission" date="2017-07" db="EMBL/GenBank/DDBJ databases">
        <title>Fictibacillus sp. nov. GDSW-R2A3 Genome sequencing and assembly.</title>
        <authorList>
            <person name="Mayilraj S."/>
        </authorList>
    </citation>
    <scope>NUCLEOTIDE SEQUENCE [LARGE SCALE GENOMIC DNA]</scope>
    <source>
        <strain evidence="2 3">GDSW-R2A3</strain>
    </source>
</reference>
<protein>
    <recommendedName>
        <fullName evidence="4">DUF1700 domain-containing protein</fullName>
    </recommendedName>
</protein>
<name>A0A235F6R7_9BACL</name>
<feature type="transmembrane region" description="Helical" evidence="1">
    <location>
        <begin position="187"/>
        <end position="207"/>
    </location>
</feature>
<comment type="caution">
    <text evidence="2">The sequence shown here is derived from an EMBL/GenBank/DDBJ whole genome shotgun (WGS) entry which is preliminary data.</text>
</comment>
<accession>A0A235F6R7</accession>
<keyword evidence="1" id="KW-0812">Transmembrane</keyword>
<feature type="transmembrane region" description="Helical" evidence="1">
    <location>
        <begin position="82"/>
        <end position="103"/>
    </location>
</feature>
<dbReference type="OrthoDB" id="2705958at2"/>